<dbReference type="AlphaFoldDB" id="A0A4S8NVQ4"/>
<feature type="domain" description="N-acetyltransferase" evidence="3">
    <location>
        <begin position="4"/>
        <end position="153"/>
    </location>
</feature>
<evidence type="ECO:0000313" key="4">
    <source>
        <dbReference type="EMBL" id="THV21707.1"/>
    </source>
</evidence>
<protein>
    <submittedName>
        <fullName evidence="4">GNAT family N-acetyltransferase</fullName>
    </submittedName>
</protein>
<dbReference type="GO" id="GO:0016747">
    <property type="term" value="F:acyltransferase activity, transferring groups other than amino-acyl groups"/>
    <property type="evidence" value="ECO:0007669"/>
    <property type="project" value="InterPro"/>
</dbReference>
<keyword evidence="5" id="KW-1185">Reference proteome</keyword>
<dbReference type="OrthoDB" id="4936934at2"/>
<evidence type="ECO:0000259" key="3">
    <source>
        <dbReference type="PROSITE" id="PS51186"/>
    </source>
</evidence>
<keyword evidence="2" id="KW-0012">Acyltransferase</keyword>
<sequence length="153" mass="16344">MSPVEVRPARPDEYAAVAVLRWRWEVENGEAPAVEPEAFASRFAAWAAANEAAFRCVAAVRDGAVVGMAWLAVAPRVPTPLAFERAAGDLQSVYLVPEERSGGVGSRMVAAVLDLARELGLDRVTVHSGTKSIPVYARNGFEASPKLLMATLP</sequence>
<comment type="caution">
    <text evidence="4">The sequence shown here is derived from an EMBL/GenBank/DDBJ whole genome shotgun (WGS) entry which is preliminary data.</text>
</comment>
<dbReference type="InterPro" id="IPR000182">
    <property type="entry name" value="GNAT_dom"/>
</dbReference>
<proteinExistence type="predicted"/>
<evidence type="ECO:0000313" key="5">
    <source>
        <dbReference type="Proteomes" id="UP000305792"/>
    </source>
</evidence>
<dbReference type="Proteomes" id="UP000305792">
    <property type="component" value="Unassembled WGS sequence"/>
</dbReference>
<dbReference type="PROSITE" id="PS51186">
    <property type="entry name" value="GNAT"/>
    <property type="match status" value="1"/>
</dbReference>
<dbReference type="Pfam" id="PF00583">
    <property type="entry name" value="Acetyltransf_1"/>
    <property type="match status" value="1"/>
</dbReference>
<accession>A0A4S8NVQ4</accession>
<dbReference type="InterPro" id="IPR016181">
    <property type="entry name" value="Acyl_CoA_acyltransferase"/>
</dbReference>
<name>A0A4S8NVQ4_9ACTN</name>
<dbReference type="Gene3D" id="3.40.630.30">
    <property type="match status" value="1"/>
</dbReference>
<dbReference type="CDD" id="cd04301">
    <property type="entry name" value="NAT_SF"/>
    <property type="match status" value="1"/>
</dbReference>
<reference evidence="4 5" key="1">
    <citation type="journal article" date="2018" name="Int. J. Syst. Evol. Microbiol.">
        <title>Glycomyces paridis sp. nov., isolated from the medicinal plant Paris polyphylla.</title>
        <authorList>
            <person name="Fang X.M."/>
            <person name="Bai J.L."/>
            <person name="Su J."/>
            <person name="Zhao L.L."/>
            <person name="Liu H.Y."/>
            <person name="Ma B.P."/>
            <person name="Zhang Y.Q."/>
            <person name="Yu L.Y."/>
        </authorList>
    </citation>
    <scope>NUCLEOTIDE SEQUENCE [LARGE SCALE GENOMIC DNA]</scope>
    <source>
        <strain evidence="4 5">CPCC 204357</strain>
    </source>
</reference>
<dbReference type="PANTHER" id="PTHR43877">
    <property type="entry name" value="AMINOALKYLPHOSPHONATE N-ACETYLTRANSFERASE-RELATED-RELATED"/>
    <property type="match status" value="1"/>
</dbReference>
<dbReference type="SUPFAM" id="SSF55729">
    <property type="entry name" value="Acyl-CoA N-acyltransferases (Nat)"/>
    <property type="match status" value="1"/>
</dbReference>
<dbReference type="InterPro" id="IPR050832">
    <property type="entry name" value="Bact_Acetyltransf"/>
</dbReference>
<gene>
    <name evidence="4" type="ORF">E9998_24400</name>
</gene>
<dbReference type="EMBL" id="STGX01000026">
    <property type="protein sequence ID" value="THV21707.1"/>
    <property type="molecule type" value="Genomic_DNA"/>
</dbReference>
<keyword evidence="1 4" id="KW-0808">Transferase</keyword>
<evidence type="ECO:0000256" key="1">
    <source>
        <dbReference type="ARBA" id="ARBA00022679"/>
    </source>
</evidence>
<organism evidence="4 5">
    <name type="scientific">Glycomyces paridis</name>
    <dbReference type="NCBI Taxonomy" id="2126555"/>
    <lineage>
        <taxon>Bacteria</taxon>
        <taxon>Bacillati</taxon>
        <taxon>Actinomycetota</taxon>
        <taxon>Actinomycetes</taxon>
        <taxon>Glycomycetales</taxon>
        <taxon>Glycomycetaceae</taxon>
        <taxon>Glycomyces</taxon>
    </lineage>
</organism>
<dbReference type="RefSeq" id="WP_136532360.1">
    <property type="nucleotide sequence ID" value="NZ_STGX01000026.1"/>
</dbReference>
<evidence type="ECO:0000256" key="2">
    <source>
        <dbReference type="ARBA" id="ARBA00023315"/>
    </source>
</evidence>